<proteinExistence type="predicted"/>
<evidence type="ECO:0000313" key="2">
    <source>
        <dbReference type="Proteomes" id="UP001296943"/>
    </source>
</evidence>
<dbReference type="Proteomes" id="UP001296943">
    <property type="component" value="Unassembled WGS sequence"/>
</dbReference>
<organism evidence="1 2">
    <name type="scientific">Aquibacillus albus</name>
    <dbReference type="NCBI Taxonomy" id="1168171"/>
    <lineage>
        <taxon>Bacteria</taxon>
        <taxon>Bacillati</taxon>
        <taxon>Bacillota</taxon>
        <taxon>Bacilli</taxon>
        <taxon>Bacillales</taxon>
        <taxon>Bacillaceae</taxon>
        <taxon>Aquibacillus</taxon>
    </lineage>
</organism>
<dbReference type="EMBL" id="JAFBDR010000015">
    <property type="protein sequence ID" value="MBM7572207.1"/>
    <property type="molecule type" value="Genomic_DNA"/>
</dbReference>
<protein>
    <recommendedName>
        <fullName evidence="3">YkyB-like protein</fullName>
    </recommendedName>
</protein>
<dbReference type="RefSeq" id="WP_204500452.1">
    <property type="nucleotide sequence ID" value="NZ_JAFBDR010000015.1"/>
</dbReference>
<comment type="caution">
    <text evidence="1">The sequence shown here is derived from an EMBL/GenBank/DDBJ whole genome shotgun (WGS) entry which is preliminary data.</text>
</comment>
<dbReference type="InterPro" id="IPR025552">
    <property type="entry name" value="YkyB"/>
</dbReference>
<sequence>MNQKHKDNINEIAQALFVVNRHAKTAPNPRFLYSMKKQTIHKLLKNNQALKVGLHFSDHPKLSHQHSTVLVKVGEYFFHIPPMKQDFKDLKHLGNVDSNYRNPKPQMSLSQAKKILSNYLDWSLETKQHHQKERYPSYFTPSSLGQLNGSPFKKKKWRY</sequence>
<evidence type="ECO:0000313" key="1">
    <source>
        <dbReference type="EMBL" id="MBM7572207.1"/>
    </source>
</evidence>
<gene>
    <name evidence="1" type="ORF">JOC48_002710</name>
</gene>
<keyword evidence="2" id="KW-1185">Reference proteome</keyword>
<dbReference type="Pfam" id="PF14177">
    <property type="entry name" value="YkyB"/>
    <property type="match status" value="1"/>
</dbReference>
<reference evidence="1 2" key="1">
    <citation type="submission" date="2021-01" db="EMBL/GenBank/DDBJ databases">
        <title>Genomic Encyclopedia of Type Strains, Phase IV (KMG-IV): sequencing the most valuable type-strain genomes for metagenomic binning, comparative biology and taxonomic classification.</title>
        <authorList>
            <person name="Goeker M."/>
        </authorList>
    </citation>
    <scope>NUCLEOTIDE SEQUENCE [LARGE SCALE GENOMIC DNA]</scope>
    <source>
        <strain evidence="1 2">DSM 23711</strain>
    </source>
</reference>
<evidence type="ECO:0008006" key="3">
    <source>
        <dbReference type="Google" id="ProtNLM"/>
    </source>
</evidence>
<name>A0ABS2N265_9BACI</name>
<accession>A0ABS2N265</accession>